<accession>A0A9N9NSN8</accession>
<evidence type="ECO:0000313" key="2">
    <source>
        <dbReference type="Proteomes" id="UP000789405"/>
    </source>
</evidence>
<dbReference type="AlphaFoldDB" id="A0A9N9NSN8"/>
<dbReference type="OrthoDB" id="2443756at2759"/>
<organism evidence="1 2">
    <name type="scientific">Dentiscutata erythropus</name>
    <dbReference type="NCBI Taxonomy" id="1348616"/>
    <lineage>
        <taxon>Eukaryota</taxon>
        <taxon>Fungi</taxon>
        <taxon>Fungi incertae sedis</taxon>
        <taxon>Mucoromycota</taxon>
        <taxon>Glomeromycotina</taxon>
        <taxon>Glomeromycetes</taxon>
        <taxon>Diversisporales</taxon>
        <taxon>Gigasporaceae</taxon>
        <taxon>Dentiscutata</taxon>
    </lineage>
</organism>
<dbReference type="EMBL" id="CAJVPY010016390">
    <property type="protein sequence ID" value="CAG8756732.1"/>
    <property type="molecule type" value="Genomic_DNA"/>
</dbReference>
<reference evidence="1" key="1">
    <citation type="submission" date="2021-06" db="EMBL/GenBank/DDBJ databases">
        <authorList>
            <person name="Kallberg Y."/>
            <person name="Tangrot J."/>
            <person name="Rosling A."/>
        </authorList>
    </citation>
    <scope>NUCLEOTIDE SEQUENCE</scope>
    <source>
        <strain evidence="1">MA453B</strain>
    </source>
</reference>
<proteinExistence type="predicted"/>
<dbReference type="Proteomes" id="UP000789405">
    <property type="component" value="Unassembled WGS sequence"/>
</dbReference>
<comment type="caution">
    <text evidence="1">The sequence shown here is derived from an EMBL/GenBank/DDBJ whole genome shotgun (WGS) entry which is preliminary data.</text>
</comment>
<gene>
    <name evidence="1" type="ORF">DERYTH_LOCUS17411</name>
</gene>
<sequence>MFQIFAMFCNCYVSYRQHQNYISCPHKTTNSHLNNTKHTNEESNYERMNIKISNNVETGYVIPNKDLFSEESDCEAFNEEVFNNKEFDDKEFDDEEFDYEAFNDKAFNKEVFSSEESDSEAFDDEEFDDEEFDSEAFDKMLIDSITETLNKKSDKIIDEALNIEEMPSISGEFSLYFKNLTEVLMFC</sequence>
<protein>
    <submittedName>
        <fullName evidence="1">12721_t:CDS:1</fullName>
    </submittedName>
</protein>
<keyword evidence="2" id="KW-1185">Reference proteome</keyword>
<evidence type="ECO:0000313" key="1">
    <source>
        <dbReference type="EMBL" id="CAG8756732.1"/>
    </source>
</evidence>
<name>A0A9N9NSN8_9GLOM</name>